<dbReference type="Gene3D" id="2.130.10.10">
    <property type="entry name" value="YVTN repeat-like/Quinoprotein amine dehydrogenase"/>
    <property type="match status" value="1"/>
</dbReference>
<dbReference type="AlphaFoldDB" id="A0A1D4P770"/>
<dbReference type="Pfam" id="PF10282">
    <property type="entry name" value="Lactonase"/>
    <property type="match status" value="1"/>
</dbReference>
<dbReference type="GO" id="GO:0005829">
    <property type="term" value="C:cytosol"/>
    <property type="evidence" value="ECO:0007669"/>
    <property type="project" value="TreeGrafter"/>
</dbReference>
<dbReference type="PANTHER" id="PTHR30344">
    <property type="entry name" value="6-PHOSPHOGLUCONOLACTONASE-RELATED"/>
    <property type="match status" value="1"/>
</dbReference>
<dbReference type="PANTHER" id="PTHR30344:SF1">
    <property type="entry name" value="6-PHOSPHOGLUCONOLACTONASE"/>
    <property type="match status" value="1"/>
</dbReference>
<evidence type="ECO:0000313" key="5">
    <source>
        <dbReference type="Proteomes" id="UP000095768"/>
    </source>
</evidence>
<reference evidence="2 4" key="2">
    <citation type="submission" date="2016-09" db="EMBL/GenBank/DDBJ databases">
        <authorList>
            <consortium name="Pathogen Informatics"/>
            <person name="Sun Q."/>
            <person name="Inoue M."/>
        </authorList>
    </citation>
    <scope>NUCLEOTIDE SEQUENCE [LARGE SCALE GENOMIC DNA]</scope>
    <source>
        <strain evidence="2 4">82C</strain>
    </source>
</reference>
<dbReference type="Proteomes" id="UP000095768">
    <property type="component" value="Unassembled WGS sequence"/>
</dbReference>
<dbReference type="Proteomes" id="UP000095412">
    <property type="component" value="Unassembled WGS sequence"/>
</dbReference>
<dbReference type="EMBL" id="FMPG01000011">
    <property type="protein sequence ID" value="SCT27025.1"/>
    <property type="molecule type" value="Genomic_DNA"/>
</dbReference>
<keyword evidence="4" id="KW-1185">Reference proteome</keyword>
<evidence type="ECO:0000313" key="3">
    <source>
        <dbReference type="EMBL" id="SCT27025.1"/>
    </source>
</evidence>
<keyword evidence="3" id="KW-0378">Hydrolase</keyword>
<dbReference type="RefSeq" id="WP_069996082.1">
    <property type="nucleotide sequence ID" value="NZ_FMPG01000011.1"/>
</dbReference>
<organism evidence="3 5">
    <name type="scientific">Staphylococcus caeli</name>
    <dbReference type="NCBI Taxonomy" id="2201815"/>
    <lineage>
        <taxon>Bacteria</taxon>
        <taxon>Bacillati</taxon>
        <taxon>Bacillota</taxon>
        <taxon>Bacilli</taxon>
        <taxon>Bacillales</taxon>
        <taxon>Staphylococcaceae</taxon>
        <taxon>Staphylococcus</taxon>
    </lineage>
</organism>
<protein>
    <submittedName>
        <fullName evidence="3">6-phosphogluconolactonase</fullName>
        <ecNumber evidence="3">3.1.1.31</ecNumber>
    </submittedName>
</protein>
<dbReference type="OrthoDB" id="9790815at2"/>
<reference evidence="3 5" key="1">
    <citation type="submission" date="2016-09" db="EMBL/GenBank/DDBJ databases">
        <authorList>
            <consortium name="Pathogen Informatics"/>
        </authorList>
    </citation>
    <scope>NUCLEOTIDE SEQUENCE [LARGE SCALE GENOMIC DNA]</scope>
    <source>
        <strain evidence="3 5">82B</strain>
    </source>
</reference>
<gene>
    <name evidence="3" type="ORF">SAMEA2297795_02116</name>
    <name evidence="2" type="ORF">SAMEA2297796_01899</name>
</gene>
<proteinExistence type="inferred from homology"/>
<dbReference type="InterPro" id="IPR019405">
    <property type="entry name" value="Lactonase_7-beta_prop"/>
</dbReference>
<evidence type="ECO:0000256" key="1">
    <source>
        <dbReference type="ARBA" id="ARBA00005564"/>
    </source>
</evidence>
<accession>A0A1D4P770</accession>
<dbReference type="InterPro" id="IPR015943">
    <property type="entry name" value="WD40/YVTN_repeat-like_dom_sf"/>
</dbReference>
<evidence type="ECO:0000313" key="2">
    <source>
        <dbReference type="EMBL" id="SCT18798.1"/>
    </source>
</evidence>
<name>A0A1D4P770_9STAP</name>
<evidence type="ECO:0000313" key="4">
    <source>
        <dbReference type="Proteomes" id="UP000095412"/>
    </source>
</evidence>
<dbReference type="SUPFAM" id="SSF51004">
    <property type="entry name" value="C-terminal (heme d1) domain of cytochrome cd1-nitrite reductase"/>
    <property type="match status" value="1"/>
</dbReference>
<dbReference type="EMBL" id="FMPI01000015">
    <property type="protein sequence ID" value="SCT18798.1"/>
    <property type="molecule type" value="Genomic_DNA"/>
</dbReference>
<dbReference type="GO" id="GO:0017057">
    <property type="term" value="F:6-phosphogluconolactonase activity"/>
    <property type="evidence" value="ECO:0007669"/>
    <property type="project" value="UniProtKB-EC"/>
</dbReference>
<dbReference type="InterPro" id="IPR050282">
    <property type="entry name" value="Cycloisomerase_2"/>
</dbReference>
<sequence length="345" mass="38190">MTTTGYIGTYTKKEGEGIYRFQLDEHTGKVIEVETGYELEASTYVNQHQSFLYAVTKEGDHCGVASLKIEADGTLTLINKCLASTAGNGCYVSASPDGKYIFEAIYGAGLARIYEANPETGEVVRLIQELAHDYPTGPSERQDNPHVHYMNTTPDENYAVAMDLGTDKVVTYQFGDGGFTEYAVIDFEPGDGPRHIVFHENGKYAYVVHELSNIVSTLTYEDGKFTEIARHTTIPENFDGDTKLSAVRMSQDQNFLYISNRGHDSIAIFKVSDEGATISLVDIVASGGEFPRDFNITESDNYLVCAHQEGDYVLTVFKRDKVTGKLEEVDRSHTAPEGVCVQFLK</sequence>
<dbReference type="InterPro" id="IPR011048">
    <property type="entry name" value="Haem_d1_sf"/>
</dbReference>
<comment type="similarity">
    <text evidence="1">Belongs to the cycloisomerase 2 family.</text>
</comment>
<dbReference type="EC" id="3.1.1.31" evidence="3"/>